<accession>A0A2Z3H1I5</accession>
<organism evidence="1 2">
    <name type="scientific">Hymenobacter nivis</name>
    <dbReference type="NCBI Taxonomy" id="1850093"/>
    <lineage>
        <taxon>Bacteria</taxon>
        <taxon>Pseudomonadati</taxon>
        <taxon>Bacteroidota</taxon>
        <taxon>Cytophagia</taxon>
        <taxon>Cytophagales</taxon>
        <taxon>Hymenobacteraceae</taxon>
        <taxon>Hymenobacter</taxon>
    </lineage>
</organism>
<dbReference type="KEGG" id="hnv:DDQ68_20005"/>
<evidence type="ECO:0000313" key="2">
    <source>
        <dbReference type="Proteomes" id="UP000245999"/>
    </source>
</evidence>
<dbReference type="AlphaFoldDB" id="A0A2Z3H1I5"/>
<keyword evidence="2" id="KW-1185">Reference proteome</keyword>
<name>A0A2Z3H1I5_9BACT</name>
<gene>
    <name evidence="1" type="ORF">DDQ68_20005</name>
</gene>
<dbReference type="EMBL" id="CP029145">
    <property type="protein sequence ID" value="AWM34860.1"/>
    <property type="molecule type" value="Genomic_DNA"/>
</dbReference>
<dbReference type="Proteomes" id="UP000245999">
    <property type="component" value="Chromosome"/>
</dbReference>
<dbReference type="RefSeq" id="WP_109657882.1">
    <property type="nucleotide sequence ID" value="NZ_CP029145.1"/>
</dbReference>
<evidence type="ECO:0000313" key="1">
    <source>
        <dbReference type="EMBL" id="AWM34860.1"/>
    </source>
</evidence>
<proteinExistence type="predicted"/>
<reference evidence="2" key="1">
    <citation type="submission" date="2018-04" db="EMBL/GenBank/DDBJ databases">
        <title>Complete genome of Antarctic heterotrophic bacterium Hymenobacter nivis.</title>
        <authorList>
            <person name="Terashima M."/>
        </authorList>
    </citation>
    <scope>NUCLEOTIDE SEQUENCE [LARGE SCALE GENOMIC DNA]</scope>
    <source>
        <strain evidence="2">NBRC 111535</strain>
    </source>
</reference>
<dbReference type="OrthoDB" id="9847550at2"/>
<protein>
    <submittedName>
        <fullName evidence="1">Uncharacterized protein</fullName>
    </submittedName>
</protein>
<sequence>MRLFFLATNLLLGLTQTGWSQATSFVRVREGGILHTSTGSAAVFNDYKGMGLNFQLNFGRAYATATERPTVFFVDDLMLQLIAVKAAPYRKSTAAATLRAYITAEAAFASQAMGIPLTPRIDAVQVSPSQVGTWWGYAVPTETPGQTKQQVFLTFMQGDFIMGLGSAKLNGESLPSIRAMLLRTARALHFSALPIAEAKK</sequence>